<keyword evidence="5 7" id="KW-0472">Membrane</keyword>
<keyword evidence="3 7" id="KW-0812">Transmembrane</keyword>
<feature type="transmembrane region" description="Helical" evidence="7">
    <location>
        <begin position="16"/>
        <end position="35"/>
    </location>
</feature>
<evidence type="ECO:0000256" key="4">
    <source>
        <dbReference type="ARBA" id="ARBA00022989"/>
    </source>
</evidence>
<feature type="transmembrane region" description="Helical" evidence="7">
    <location>
        <begin position="107"/>
        <end position="131"/>
    </location>
</feature>
<evidence type="ECO:0000256" key="5">
    <source>
        <dbReference type="ARBA" id="ARBA00023136"/>
    </source>
</evidence>
<accession>A1T033</accession>
<dbReference type="GO" id="GO:0015031">
    <property type="term" value="P:protein transport"/>
    <property type="evidence" value="ECO:0007669"/>
    <property type="project" value="UniProtKB-KW"/>
</dbReference>
<sequence length="454" mass="49890">MLETTINIFSDAINNRLTLCIVALIILLFIGTLFLEYKYYKKSSLDLSNVVSDFELVADKINNNESLTEKESGIKAQYFSTLKAEDTRTLLSNYPEKLLIKPASSGYSFMASVLTTIGVIGTFLGIVIGLSGIQEKLNASSTEMFEGVKTLLGGMDTAFVTSLAGLLFSILLAWGSRHYNKKNVGHFFGIRDDFNKLFRAESIADFLQKMSGGAQDKVVEKQLQAAEKSAQASEALLQMGSSLEKAADNFDADKIGQHLSTSLDKIFTTEMVPVFTEISSELKSLREIKEDNSEKIIQAIMTELRAEVIEPLSNQISETSSLVKDSTSAVTKLHDELGGIATKLAMAVATIQTFQKETLEELKEFSSDLRVILGGFQNDTKVILEGVAEQLEGAVKSSVDVMNKQKVAFKESADQAATTFSGIREELEQSLDTQGKVQKEMLDQTAERVHTIML</sequence>
<keyword evidence="6" id="KW-0653">Protein transport</keyword>
<dbReference type="GO" id="GO:0005886">
    <property type="term" value="C:plasma membrane"/>
    <property type="evidence" value="ECO:0007669"/>
    <property type="project" value="UniProtKB-SubCell"/>
</dbReference>
<dbReference type="Pfam" id="PF01618">
    <property type="entry name" value="MotA_ExbB"/>
    <property type="match status" value="1"/>
</dbReference>
<feature type="domain" description="MotA/TolQ/ExbB proton channel" evidence="8">
    <location>
        <begin position="107"/>
        <end position="179"/>
    </location>
</feature>
<dbReference type="eggNOG" id="COG0840">
    <property type="taxonomic scope" value="Bacteria"/>
</dbReference>
<keyword evidence="10" id="KW-1185">Reference proteome</keyword>
<dbReference type="Proteomes" id="UP000000639">
    <property type="component" value="Chromosome"/>
</dbReference>
<evidence type="ECO:0000256" key="2">
    <source>
        <dbReference type="ARBA" id="ARBA00022475"/>
    </source>
</evidence>
<evidence type="ECO:0000256" key="6">
    <source>
        <dbReference type="RuleBase" id="RU004057"/>
    </source>
</evidence>
<keyword evidence="2" id="KW-1003">Cell membrane</keyword>
<dbReference type="OrthoDB" id="9798009at2"/>
<keyword evidence="6" id="KW-0813">Transport</keyword>
<name>A1T033_PSYIN</name>
<comment type="subcellular location">
    <subcellularLocation>
        <location evidence="1">Cell membrane</location>
        <topology evidence="1">Multi-pass membrane protein</topology>
    </subcellularLocation>
    <subcellularLocation>
        <location evidence="6">Membrane</location>
        <topology evidence="6">Multi-pass membrane protein</topology>
    </subcellularLocation>
</comment>
<evidence type="ECO:0000313" key="9">
    <source>
        <dbReference type="EMBL" id="ABM05098.1"/>
    </source>
</evidence>
<dbReference type="AlphaFoldDB" id="A1T033"/>
<gene>
    <name evidence="9" type="ordered locus">Ping_3414</name>
</gene>
<evidence type="ECO:0000256" key="1">
    <source>
        <dbReference type="ARBA" id="ARBA00004651"/>
    </source>
</evidence>
<feature type="transmembrane region" description="Helical" evidence="7">
    <location>
        <begin position="151"/>
        <end position="174"/>
    </location>
</feature>
<dbReference type="KEGG" id="pin:Ping_3414"/>
<evidence type="ECO:0000256" key="3">
    <source>
        <dbReference type="ARBA" id="ARBA00022692"/>
    </source>
</evidence>
<dbReference type="HOGENOM" id="CLU_602516_0_0_6"/>
<dbReference type="STRING" id="357804.Ping_3414"/>
<proteinExistence type="inferred from homology"/>
<reference evidence="9 10" key="1">
    <citation type="submission" date="2007-01" db="EMBL/GenBank/DDBJ databases">
        <title>Complete sequence of Psychromonas ingrahamii 37.</title>
        <authorList>
            <consortium name="US DOE Joint Genome Institute"/>
            <person name="Copeland A."/>
            <person name="Lucas S."/>
            <person name="Lapidus A."/>
            <person name="Barry K."/>
            <person name="Detter J.C."/>
            <person name="Glavina del Rio T."/>
            <person name="Hammon N."/>
            <person name="Israni S."/>
            <person name="Dalin E."/>
            <person name="Tice H."/>
            <person name="Pitluck S."/>
            <person name="Thompson L.S."/>
            <person name="Brettin T."/>
            <person name="Bruce D."/>
            <person name="Han C."/>
            <person name="Tapia R."/>
            <person name="Schmutz J."/>
            <person name="Larimer F."/>
            <person name="Land M."/>
            <person name="Hauser L."/>
            <person name="Kyrpides N."/>
            <person name="Ivanova N."/>
            <person name="Staley J."/>
            <person name="Richardson P."/>
        </authorList>
    </citation>
    <scope>NUCLEOTIDE SEQUENCE [LARGE SCALE GENOMIC DNA]</scope>
    <source>
        <strain evidence="9 10">37</strain>
    </source>
</reference>
<evidence type="ECO:0000259" key="8">
    <source>
        <dbReference type="Pfam" id="PF01618"/>
    </source>
</evidence>
<dbReference type="RefSeq" id="WP_011771650.1">
    <property type="nucleotide sequence ID" value="NC_008709.1"/>
</dbReference>
<keyword evidence="4 7" id="KW-1133">Transmembrane helix</keyword>
<comment type="similarity">
    <text evidence="6">Belongs to the exbB/tolQ family.</text>
</comment>
<protein>
    <recommendedName>
        <fullName evidence="8">MotA/TolQ/ExbB proton channel domain-containing protein</fullName>
    </recommendedName>
</protein>
<dbReference type="EMBL" id="CP000510">
    <property type="protein sequence ID" value="ABM05098.1"/>
    <property type="molecule type" value="Genomic_DNA"/>
</dbReference>
<dbReference type="InterPro" id="IPR002898">
    <property type="entry name" value="MotA_ExbB_proton_chnl"/>
</dbReference>
<evidence type="ECO:0000256" key="7">
    <source>
        <dbReference type="SAM" id="Phobius"/>
    </source>
</evidence>
<organism evidence="9 10">
    <name type="scientific">Psychromonas ingrahamii (strain DSM 17664 / CCUG 51855 / 37)</name>
    <dbReference type="NCBI Taxonomy" id="357804"/>
    <lineage>
        <taxon>Bacteria</taxon>
        <taxon>Pseudomonadati</taxon>
        <taxon>Pseudomonadota</taxon>
        <taxon>Gammaproteobacteria</taxon>
        <taxon>Alteromonadales</taxon>
        <taxon>Psychromonadaceae</taxon>
        <taxon>Psychromonas</taxon>
    </lineage>
</organism>
<evidence type="ECO:0000313" key="10">
    <source>
        <dbReference type="Proteomes" id="UP000000639"/>
    </source>
</evidence>